<evidence type="ECO:0000256" key="4">
    <source>
        <dbReference type="ARBA" id="ARBA00022692"/>
    </source>
</evidence>
<feature type="transmembrane region" description="Helical" evidence="8">
    <location>
        <begin position="405"/>
        <end position="428"/>
    </location>
</feature>
<dbReference type="PANTHER" id="PTHR32024:SF1">
    <property type="entry name" value="KTR SYSTEM POTASSIUM UPTAKE PROTEIN B"/>
    <property type="match status" value="1"/>
</dbReference>
<dbReference type="GO" id="GO:0030001">
    <property type="term" value="P:metal ion transport"/>
    <property type="evidence" value="ECO:0007669"/>
    <property type="project" value="UniProtKB-ARBA"/>
</dbReference>
<keyword evidence="7 8" id="KW-0472">Membrane</keyword>
<keyword evidence="2" id="KW-0813">Transport</keyword>
<evidence type="ECO:0000256" key="7">
    <source>
        <dbReference type="ARBA" id="ARBA00023136"/>
    </source>
</evidence>
<feature type="transmembrane region" description="Helical" evidence="8">
    <location>
        <begin position="195"/>
        <end position="214"/>
    </location>
</feature>
<dbReference type="PANTHER" id="PTHR32024">
    <property type="entry name" value="TRK SYSTEM POTASSIUM UPTAKE PROTEIN TRKG-RELATED"/>
    <property type="match status" value="1"/>
</dbReference>
<gene>
    <name evidence="9" type="ORF">IAD19_03920</name>
</gene>
<reference evidence="9" key="1">
    <citation type="submission" date="2020-10" db="EMBL/GenBank/DDBJ databases">
        <authorList>
            <person name="Gilroy R."/>
        </authorList>
    </citation>
    <scope>NUCLEOTIDE SEQUENCE</scope>
    <source>
        <strain evidence="9">4509</strain>
    </source>
</reference>
<keyword evidence="5 8" id="KW-1133">Transmembrane helix</keyword>
<dbReference type="EMBL" id="DVMX01000077">
    <property type="protein sequence ID" value="HIU41680.1"/>
    <property type="molecule type" value="Genomic_DNA"/>
</dbReference>
<feature type="transmembrane region" description="Helical" evidence="8">
    <location>
        <begin position="158"/>
        <end position="175"/>
    </location>
</feature>
<dbReference type="InterPro" id="IPR003445">
    <property type="entry name" value="Cat_transpt"/>
</dbReference>
<keyword evidence="3" id="KW-1003">Cell membrane</keyword>
<dbReference type="GO" id="GO:0008324">
    <property type="term" value="F:monoatomic cation transmembrane transporter activity"/>
    <property type="evidence" value="ECO:0007669"/>
    <property type="project" value="InterPro"/>
</dbReference>
<evidence type="ECO:0000313" key="10">
    <source>
        <dbReference type="Proteomes" id="UP000824082"/>
    </source>
</evidence>
<evidence type="ECO:0000256" key="5">
    <source>
        <dbReference type="ARBA" id="ARBA00022989"/>
    </source>
</evidence>
<evidence type="ECO:0000256" key="1">
    <source>
        <dbReference type="ARBA" id="ARBA00004651"/>
    </source>
</evidence>
<dbReference type="GO" id="GO:0005886">
    <property type="term" value="C:plasma membrane"/>
    <property type="evidence" value="ECO:0007669"/>
    <property type="project" value="UniProtKB-SubCell"/>
</dbReference>
<feature type="transmembrane region" description="Helical" evidence="8">
    <location>
        <begin position="234"/>
        <end position="252"/>
    </location>
</feature>
<feature type="transmembrane region" description="Helical" evidence="8">
    <location>
        <begin position="353"/>
        <end position="377"/>
    </location>
</feature>
<reference evidence="9" key="2">
    <citation type="journal article" date="2021" name="PeerJ">
        <title>Extensive microbial diversity within the chicken gut microbiome revealed by metagenomics and culture.</title>
        <authorList>
            <person name="Gilroy R."/>
            <person name="Ravi A."/>
            <person name="Getino M."/>
            <person name="Pursley I."/>
            <person name="Horton D.L."/>
            <person name="Alikhan N.F."/>
            <person name="Baker D."/>
            <person name="Gharbi K."/>
            <person name="Hall N."/>
            <person name="Watson M."/>
            <person name="Adriaenssens E.M."/>
            <person name="Foster-Nyarko E."/>
            <person name="Jarju S."/>
            <person name="Secka A."/>
            <person name="Antonio M."/>
            <person name="Oren A."/>
            <person name="Chaudhuri R.R."/>
            <person name="La Ragione R."/>
            <person name="Hildebrand F."/>
            <person name="Pallen M.J."/>
        </authorList>
    </citation>
    <scope>NUCLEOTIDE SEQUENCE</scope>
    <source>
        <strain evidence="9">4509</strain>
    </source>
</reference>
<name>A0A9D1LJA8_9FIRM</name>
<evidence type="ECO:0000256" key="8">
    <source>
        <dbReference type="SAM" id="Phobius"/>
    </source>
</evidence>
<protein>
    <submittedName>
        <fullName evidence="9">Trk family potassium uptake protein</fullName>
    </submittedName>
</protein>
<evidence type="ECO:0000256" key="6">
    <source>
        <dbReference type="ARBA" id="ARBA00023065"/>
    </source>
</evidence>
<evidence type="ECO:0000256" key="2">
    <source>
        <dbReference type="ARBA" id="ARBA00022448"/>
    </source>
</evidence>
<evidence type="ECO:0000313" key="9">
    <source>
        <dbReference type="EMBL" id="HIU41680.1"/>
    </source>
</evidence>
<sequence>MFHHLMRKLSPAQIVALGFAAVILLGALLLMLPFATRDGQGAPFLTGLFTATSTSCVTGLTLIDPYTYYTPFGQAIMLVLIQVGGLGVVTMAMAMATISRRRIGLQQRILMQESISAPQMGGIVKLVGFILRFTAICEGAGAVLLATRFVPAMGWGDGIWAAVFTSVSAFCNAGFDINGLLMPGGSLIPFWNDPVVLLTVAFLIIIGGIGFLVWRDIQQHGVHLKYYRLQTKLVLVVTGLLILLPTLFFLFFEFTDPKWAEMSWGERVLSAFFQSVTPRTAGFMSLDMRGFSQASLLLVIVLMLIGGSPGSTAGGIKTTSLAVLFLSLRSCLTKKEHLYFCKRRLPDGALRNTMVLLCMFLTLFVVGTMALCCLDGLTLVEGMFEVASALGTVGLSLSVTPTLSAASQVVLILMMYLGRIGGLTLLYAMNSRAVKVPREYPEEPVNIG</sequence>
<evidence type="ECO:0000256" key="3">
    <source>
        <dbReference type="ARBA" id="ARBA00022475"/>
    </source>
</evidence>
<dbReference type="AlphaFoldDB" id="A0A9D1LJA8"/>
<feature type="transmembrane region" description="Helical" evidence="8">
    <location>
        <begin position="44"/>
        <end position="63"/>
    </location>
</feature>
<feature type="transmembrane region" description="Helical" evidence="8">
    <location>
        <begin position="12"/>
        <end position="32"/>
    </location>
</feature>
<comment type="caution">
    <text evidence="9">The sequence shown here is derived from an EMBL/GenBank/DDBJ whole genome shotgun (WGS) entry which is preliminary data.</text>
</comment>
<feature type="transmembrane region" description="Helical" evidence="8">
    <location>
        <begin position="314"/>
        <end position="332"/>
    </location>
</feature>
<proteinExistence type="predicted"/>
<comment type="subcellular location">
    <subcellularLocation>
        <location evidence="1">Cell membrane</location>
        <topology evidence="1">Multi-pass membrane protein</topology>
    </subcellularLocation>
</comment>
<keyword evidence="6" id="KW-0406">Ion transport</keyword>
<dbReference type="Pfam" id="PF02386">
    <property type="entry name" value="TrkH"/>
    <property type="match status" value="1"/>
</dbReference>
<organism evidence="9 10">
    <name type="scientific">Candidatus Egerieicola faecale</name>
    <dbReference type="NCBI Taxonomy" id="2840774"/>
    <lineage>
        <taxon>Bacteria</taxon>
        <taxon>Bacillati</taxon>
        <taxon>Bacillota</taxon>
        <taxon>Clostridia</taxon>
        <taxon>Eubacteriales</taxon>
        <taxon>Oscillospiraceae</taxon>
        <taxon>Oscillospiraceae incertae sedis</taxon>
        <taxon>Candidatus Egerieicola</taxon>
    </lineage>
</organism>
<feature type="transmembrane region" description="Helical" evidence="8">
    <location>
        <begin position="75"/>
        <end position="99"/>
    </location>
</feature>
<accession>A0A9D1LJA8</accession>
<dbReference type="Proteomes" id="UP000824082">
    <property type="component" value="Unassembled WGS sequence"/>
</dbReference>
<keyword evidence="4 8" id="KW-0812">Transmembrane</keyword>